<dbReference type="AlphaFoldDB" id="A0A5C3NAT1"/>
<dbReference type="Proteomes" id="UP000305948">
    <property type="component" value="Unassembled WGS sequence"/>
</dbReference>
<evidence type="ECO:0000313" key="1">
    <source>
        <dbReference type="EMBL" id="TFK53977.1"/>
    </source>
</evidence>
<accession>A0A5C3NAT1</accession>
<organism evidence="1 2">
    <name type="scientific">Heliocybe sulcata</name>
    <dbReference type="NCBI Taxonomy" id="5364"/>
    <lineage>
        <taxon>Eukaryota</taxon>
        <taxon>Fungi</taxon>
        <taxon>Dikarya</taxon>
        <taxon>Basidiomycota</taxon>
        <taxon>Agaricomycotina</taxon>
        <taxon>Agaricomycetes</taxon>
        <taxon>Gloeophyllales</taxon>
        <taxon>Gloeophyllaceae</taxon>
        <taxon>Heliocybe</taxon>
    </lineage>
</organism>
<dbReference type="EMBL" id="ML213506">
    <property type="protein sequence ID" value="TFK53977.1"/>
    <property type="molecule type" value="Genomic_DNA"/>
</dbReference>
<proteinExistence type="predicted"/>
<protein>
    <submittedName>
        <fullName evidence="1">Uncharacterized protein</fullName>
    </submittedName>
</protein>
<keyword evidence="2" id="KW-1185">Reference proteome</keyword>
<gene>
    <name evidence="1" type="ORF">OE88DRAFT_1642633</name>
</gene>
<name>A0A5C3NAT1_9AGAM</name>
<evidence type="ECO:0000313" key="2">
    <source>
        <dbReference type="Proteomes" id="UP000305948"/>
    </source>
</evidence>
<reference evidence="1 2" key="1">
    <citation type="journal article" date="2019" name="Nat. Ecol. Evol.">
        <title>Megaphylogeny resolves global patterns of mushroom evolution.</title>
        <authorList>
            <person name="Varga T."/>
            <person name="Krizsan K."/>
            <person name="Foldi C."/>
            <person name="Dima B."/>
            <person name="Sanchez-Garcia M."/>
            <person name="Sanchez-Ramirez S."/>
            <person name="Szollosi G.J."/>
            <person name="Szarkandi J.G."/>
            <person name="Papp V."/>
            <person name="Albert L."/>
            <person name="Andreopoulos W."/>
            <person name="Angelini C."/>
            <person name="Antonin V."/>
            <person name="Barry K.W."/>
            <person name="Bougher N.L."/>
            <person name="Buchanan P."/>
            <person name="Buyck B."/>
            <person name="Bense V."/>
            <person name="Catcheside P."/>
            <person name="Chovatia M."/>
            <person name="Cooper J."/>
            <person name="Damon W."/>
            <person name="Desjardin D."/>
            <person name="Finy P."/>
            <person name="Geml J."/>
            <person name="Haridas S."/>
            <person name="Hughes K."/>
            <person name="Justo A."/>
            <person name="Karasinski D."/>
            <person name="Kautmanova I."/>
            <person name="Kiss B."/>
            <person name="Kocsube S."/>
            <person name="Kotiranta H."/>
            <person name="LaButti K.M."/>
            <person name="Lechner B.E."/>
            <person name="Liimatainen K."/>
            <person name="Lipzen A."/>
            <person name="Lukacs Z."/>
            <person name="Mihaltcheva S."/>
            <person name="Morgado L.N."/>
            <person name="Niskanen T."/>
            <person name="Noordeloos M.E."/>
            <person name="Ohm R.A."/>
            <person name="Ortiz-Santana B."/>
            <person name="Ovrebo C."/>
            <person name="Racz N."/>
            <person name="Riley R."/>
            <person name="Savchenko A."/>
            <person name="Shiryaev A."/>
            <person name="Soop K."/>
            <person name="Spirin V."/>
            <person name="Szebenyi C."/>
            <person name="Tomsovsky M."/>
            <person name="Tulloss R.E."/>
            <person name="Uehling J."/>
            <person name="Grigoriev I.V."/>
            <person name="Vagvolgyi C."/>
            <person name="Papp T."/>
            <person name="Martin F.M."/>
            <person name="Miettinen O."/>
            <person name="Hibbett D.S."/>
            <person name="Nagy L.G."/>
        </authorList>
    </citation>
    <scope>NUCLEOTIDE SEQUENCE [LARGE SCALE GENOMIC DNA]</scope>
    <source>
        <strain evidence="1 2">OMC1185</strain>
    </source>
</reference>
<sequence>MSARSVRSPEISGDLTLVSSDFAVKLLPELLASRDYPATYSKCRATAPAWHDVMGPPEASGHALADSSSSGQAGCTASYIKNLVLNGCIWLLRRGDETRATRRNAGPRLFATTAYFVGPEYKGAPRDELELVWMRLLPVCPHEVDSTPVEAPCRLSAASTPNGDSSIRKLANLYWFKERLAFPVSCQSIQLQRLAATKIIGFHRTKPYEDLPLRRDWLLETRVKLSAGGALGRLQTVLAYERAWNVAGIHFILVEDKLLIRSSTAPVINERNVVCPHVHTLDLIVVDDLSILVAQGLHSTLVVVA</sequence>